<proteinExistence type="predicted"/>
<reference evidence="2 3" key="1">
    <citation type="journal article" date="1999" name="Science">
        <title>Genome sequence of the radioresistant bacterium Deinococcus radiodurans R1.</title>
        <authorList>
            <person name="White O."/>
            <person name="Eisen J.A."/>
            <person name="Heidelberg J.F."/>
            <person name="Hickey E.K."/>
            <person name="Peterson J.D."/>
            <person name="Dodson R.J."/>
            <person name="Haft D.H."/>
            <person name="Gwinn M.L."/>
            <person name="Nelson W.C."/>
            <person name="Richardson D.L."/>
            <person name="Moffat K.S."/>
            <person name="Qin H."/>
            <person name="Jiang L."/>
            <person name="Pamphile W."/>
            <person name="Crosby M."/>
            <person name="Shen M."/>
            <person name="Vamathevan J.J."/>
            <person name="Lam P."/>
            <person name="McDonald L."/>
            <person name="Utterback T."/>
            <person name="Zalewski C."/>
            <person name="Makarova K.S."/>
            <person name="Aravind L."/>
            <person name="Daly M.J."/>
            <person name="Minton K.W."/>
            <person name="Fleischmann R.D."/>
            <person name="Ketchum K.A."/>
            <person name="Nelson K.E."/>
            <person name="Salzberg S."/>
            <person name="Smith H.O."/>
            <person name="Venter J.C."/>
            <person name="Fraser C.M."/>
        </authorList>
    </citation>
    <scope>NUCLEOTIDE SEQUENCE [LARGE SCALE GENOMIC DNA]</scope>
    <source>
        <strain evidence="3">ATCC 13939 / DSM 20539 / JCM 16871 / LMG 4051 / NBRC 15346 / NCIMB 9279 / R1 / VKM B-1422</strain>
    </source>
</reference>
<keyword evidence="3" id="KW-1185">Reference proteome</keyword>
<evidence type="ECO:0000259" key="1">
    <source>
        <dbReference type="Pfam" id="PF13360"/>
    </source>
</evidence>
<dbReference type="EMBL" id="AE000513">
    <property type="protein sequence ID" value="AAF10346.1"/>
    <property type="molecule type" value="Genomic_DNA"/>
</dbReference>
<dbReference type="EnsemblBacteria" id="AAF10346">
    <property type="protein sequence ID" value="AAF10346"/>
    <property type="gene ID" value="DR_0766"/>
</dbReference>
<gene>
    <name evidence="2" type="ordered locus">DR_0766</name>
</gene>
<dbReference type="STRING" id="243230.DR_0766"/>
<dbReference type="PaxDb" id="243230-DR_0766"/>
<dbReference type="PATRIC" id="fig|243230.17.peg.946"/>
<name>Q9RWA3_DEIRA</name>
<feature type="domain" description="Pyrrolo-quinoline quinone repeat" evidence="1">
    <location>
        <begin position="150"/>
        <end position="292"/>
    </location>
</feature>
<dbReference type="Proteomes" id="UP000002524">
    <property type="component" value="Chromosome 1"/>
</dbReference>
<dbReference type="PIR" id="B75480">
    <property type="entry name" value="B75480"/>
</dbReference>
<organism evidence="2 3">
    <name type="scientific">Deinococcus radiodurans (strain ATCC 13939 / DSM 20539 / JCM 16871 / CCUG 27074 / LMG 4051 / NBRC 15346 / NCIMB 9279 / VKM B-1422 / R1)</name>
    <dbReference type="NCBI Taxonomy" id="243230"/>
    <lineage>
        <taxon>Bacteria</taxon>
        <taxon>Thermotogati</taxon>
        <taxon>Deinococcota</taxon>
        <taxon>Deinococci</taxon>
        <taxon>Deinococcales</taxon>
        <taxon>Deinococcaceae</taxon>
        <taxon>Deinococcus</taxon>
    </lineage>
</organism>
<evidence type="ECO:0000313" key="2">
    <source>
        <dbReference type="EMBL" id="AAF10346.1"/>
    </source>
</evidence>
<accession>Q9RWA3</accession>
<dbReference type="OrthoDB" id="62128at2"/>
<dbReference type="Gene3D" id="2.130.10.10">
    <property type="entry name" value="YVTN repeat-like/Quinoprotein amine dehydrogenase"/>
    <property type="match status" value="1"/>
</dbReference>
<evidence type="ECO:0000313" key="3">
    <source>
        <dbReference type="Proteomes" id="UP000002524"/>
    </source>
</evidence>
<sequence>MGKGPGPCALAFILWVGTWLRGSTKSRTRRCLPSVTLTSMSKFRRILLPLALLAALAPAQAAPPTSYQGPVYGAGVPNVKVVRPLWTLTVDKAEYGDRAVLLAENRVLVKVGGALQARDVATGRVRWTLRQPGNLGLADKNAVFLTSGPTLSAYRLSDGRRLWTRDLGGAVRDVGESGGVLYATTEHGGIALSAATGQTRWAFKEHEMTGFRTVLGDTGSGGVVFWDAYQGEPHFPATYAFDAATGKQLYRLGGTTGPLGVRGKAVLMADTSFIGSDDNATLTWVNLRSGVTEQVLKLAADFRCPGRGTLERRTSETFSAPPHIYVNDQCGTRLRQFWANDPALAGKTPSTPLPPARTFAVPDDGRFRLGPVGELLVFESRMGEVRLIPTTGRAPINYNGVDMPTGTGLVLPGAGPVSRLDALGSVLYVGRVNGEFLAYDAAKKKPLYAAQLPWRGFGPTFRSGKYAVLTTPGALAVVREP</sequence>
<dbReference type="eggNOG" id="COG1520">
    <property type="taxonomic scope" value="Bacteria"/>
</dbReference>
<dbReference type="Pfam" id="PF13360">
    <property type="entry name" value="PQQ_2"/>
    <property type="match status" value="1"/>
</dbReference>
<dbReference type="InterPro" id="IPR018391">
    <property type="entry name" value="PQQ_b-propeller_rpt"/>
</dbReference>
<dbReference type="InParanoid" id="Q9RWA3"/>
<dbReference type="AlphaFoldDB" id="Q9RWA3"/>
<dbReference type="SUPFAM" id="SSF50998">
    <property type="entry name" value="Quinoprotein alcohol dehydrogenase-like"/>
    <property type="match status" value="1"/>
</dbReference>
<dbReference type="InterPro" id="IPR015943">
    <property type="entry name" value="WD40/YVTN_repeat-like_dom_sf"/>
</dbReference>
<dbReference type="InterPro" id="IPR002372">
    <property type="entry name" value="PQQ_rpt_dom"/>
</dbReference>
<dbReference type="KEGG" id="dra:DR_0766"/>
<dbReference type="HOGENOM" id="CLU_567092_0_0_0"/>
<protein>
    <recommendedName>
        <fullName evidence="1">Pyrrolo-quinoline quinone repeat domain-containing protein</fullName>
    </recommendedName>
</protein>
<dbReference type="InterPro" id="IPR011047">
    <property type="entry name" value="Quinoprotein_ADH-like_sf"/>
</dbReference>
<dbReference type="SMART" id="SM00564">
    <property type="entry name" value="PQQ"/>
    <property type="match status" value="4"/>
</dbReference>